<keyword evidence="1" id="KW-0472">Membrane</keyword>
<keyword evidence="1" id="KW-1133">Transmembrane helix</keyword>
<feature type="transmembrane region" description="Helical" evidence="1">
    <location>
        <begin position="98"/>
        <end position="116"/>
    </location>
</feature>
<dbReference type="AlphaFoldDB" id="A0A949U2A0"/>
<dbReference type="RefSeq" id="WP_218323131.1">
    <property type="nucleotide sequence ID" value="NZ_JAEEGC010000153.1"/>
</dbReference>
<keyword evidence="3" id="KW-1185">Reference proteome</keyword>
<feature type="transmembrane region" description="Helical" evidence="1">
    <location>
        <begin position="6"/>
        <end position="33"/>
    </location>
</feature>
<feature type="transmembrane region" description="Helical" evidence="1">
    <location>
        <begin position="45"/>
        <end position="63"/>
    </location>
</feature>
<proteinExistence type="predicted"/>
<keyword evidence="1" id="KW-0812">Transmembrane</keyword>
<comment type="caution">
    <text evidence="2">The sequence shown here is derived from an EMBL/GenBank/DDBJ whole genome shotgun (WGS) entry which is preliminary data.</text>
</comment>
<feature type="transmembrane region" description="Helical" evidence="1">
    <location>
        <begin position="69"/>
        <end position="91"/>
    </location>
</feature>
<evidence type="ECO:0000313" key="3">
    <source>
        <dbReference type="Proteomes" id="UP000694308"/>
    </source>
</evidence>
<dbReference type="EMBL" id="JAEEGC010000153">
    <property type="protein sequence ID" value="MBV7276085.1"/>
    <property type="molecule type" value="Genomic_DNA"/>
</dbReference>
<reference evidence="2" key="1">
    <citation type="submission" date="2020-12" db="EMBL/GenBank/DDBJ databases">
        <title>Clostridium thailandense sp. nov., a novel acetogenic bacterium isolated from peat land soil in Thailand.</title>
        <authorList>
            <person name="Chaikitkaew S."/>
            <person name="Birkeland N.K."/>
        </authorList>
    </citation>
    <scope>NUCLEOTIDE SEQUENCE</scope>
    <source>
        <strain evidence="2">PL3</strain>
    </source>
</reference>
<dbReference type="Proteomes" id="UP000694308">
    <property type="component" value="Unassembled WGS sequence"/>
</dbReference>
<evidence type="ECO:0000256" key="1">
    <source>
        <dbReference type="SAM" id="Phobius"/>
    </source>
</evidence>
<evidence type="ECO:0000313" key="2">
    <source>
        <dbReference type="EMBL" id="MBV7276085.1"/>
    </source>
</evidence>
<protein>
    <submittedName>
        <fullName evidence="2">Uncharacterized protein</fullName>
    </submittedName>
</protein>
<organism evidence="2 3">
    <name type="scientific">Clostridium thailandense</name>
    <dbReference type="NCBI Taxonomy" id="2794346"/>
    <lineage>
        <taxon>Bacteria</taxon>
        <taxon>Bacillati</taxon>
        <taxon>Bacillota</taxon>
        <taxon>Clostridia</taxon>
        <taxon>Eubacteriales</taxon>
        <taxon>Clostridiaceae</taxon>
        <taxon>Clostridium</taxon>
    </lineage>
</organism>
<feature type="transmembrane region" description="Helical" evidence="1">
    <location>
        <begin position="128"/>
        <end position="146"/>
    </location>
</feature>
<gene>
    <name evidence="2" type="ORF">I6U48_24655</name>
</gene>
<name>A0A949U2A0_9CLOT</name>
<sequence>MLGIFIYRWVGFALIISGLGNAFFHVGGGVIILNLRPGKASLPGIYVAPGAMGLLISAPLLFLGVDMPLFAIVGVFLFNLTMPVTLVITSIMLPGKPGFDFGLTTLALIIGVFPTFTGLKSVLCSNNGVMIMGTVLIMALLLRIGLKSFLGGSGSNM</sequence>
<accession>A0A949U2A0</accession>